<reference evidence="6 7" key="1">
    <citation type="submission" date="2017-10" db="EMBL/GenBank/DDBJ databases">
        <title>Frigbacter circumglobatus gen. nov. sp. nov., isolated from sediment cultured in situ.</title>
        <authorList>
            <person name="Zhao Z."/>
        </authorList>
    </citation>
    <scope>NUCLEOTIDE SEQUENCE [LARGE SCALE GENOMIC DNA]</scope>
    <source>
        <strain evidence="6 7">ZYL</strain>
    </source>
</reference>
<dbReference type="InParanoid" id="A0A2G4YVQ4"/>
<dbReference type="SMART" id="SM00052">
    <property type="entry name" value="EAL"/>
    <property type="match status" value="1"/>
</dbReference>
<dbReference type="CDD" id="cd01949">
    <property type="entry name" value="GGDEF"/>
    <property type="match status" value="1"/>
</dbReference>
<dbReference type="Pfam" id="PF00563">
    <property type="entry name" value="EAL"/>
    <property type="match status" value="1"/>
</dbReference>
<dbReference type="InterPro" id="IPR035919">
    <property type="entry name" value="EAL_sf"/>
</dbReference>
<dbReference type="FunFam" id="3.30.70.270:FF:000001">
    <property type="entry name" value="Diguanylate cyclase domain protein"/>
    <property type="match status" value="1"/>
</dbReference>
<dbReference type="PANTHER" id="PTHR44757">
    <property type="entry name" value="DIGUANYLATE CYCLASE DGCP"/>
    <property type="match status" value="1"/>
</dbReference>
<dbReference type="EMBL" id="PDEM01000009">
    <property type="protein sequence ID" value="PHZ85526.1"/>
    <property type="molecule type" value="Genomic_DNA"/>
</dbReference>
<feature type="coiled-coil region" evidence="2">
    <location>
        <begin position="159"/>
        <end position="186"/>
    </location>
</feature>
<evidence type="ECO:0000313" key="6">
    <source>
        <dbReference type="EMBL" id="PHZ85526.1"/>
    </source>
</evidence>
<gene>
    <name evidence="6" type="ORF">CRD36_02185</name>
</gene>
<evidence type="ECO:0000259" key="5">
    <source>
        <dbReference type="PROSITE" id="PS50887"/>
    </source>
</evidence>
<dbReference type="InterPro" id="IPR000014">
    <property type="entry name" value="PAS"/>
</dbReference>
<evidence type="ECO:0000313" key="7">
    <source>
        <dbReference type="Proteomes" id="UP000229730"/>
    </source>
</evidence>
<dbReference type="SMART" id="SM00091">
    <property type="entry name" value="PAS"/>
    <property type="match status" value="2"/>
</dbReference>
<dbReference type="AlphaFoldDB" id="A0A2G4YVQ4"/>
<dbReference type="NCBIfam" id="TIGR00254">
    <property type="entry name" value="GGDEF"/>
    <property type="match status" value="1"/>
</dbReference>
<dbReference type="Proteomes" id="UP000229730">
    <property type="component" value="Unassembled WGS sequence"/>
</dbReference>
<name>A0A2G4YVQ4_9PROT</name>
<dbReference type="FunFam" id="3.20.20.450:FF:000001">
    <property type="entry name" value="Cyclic di-GMP phosphodiesterase yahA"/>
    <property type="match status" value="1"/>
</dbReference>
<dbReference type="Pfam" id="PF12860">
    <property type="entry name" value="PAS_7"/>
    <property type="match status" value="1"/>
</dbReference>
<evidence type="ECO:0000256" key="1">
    <source>
        <dbReference type="ARBA" id="ARBA00051114"/>
    </source>
</evidence>
<keyword evidence="7" id="KW-1185">Reference proteome</keyword>
<evidence type="ECO:0000256" key="2">
    <source>
        <dbReference type="SAM" id="Coils"/>
    </source>
</evidence>
<comment type="caution">
    <text evidence="6">The sequence shown here is derived from an EMBL/GenBank/DDBJ whole genome shotgun (WGS) entry which is preliminary data.</text>
</comment>
<dbReference type="CDD" id="cd01948">
    <property type="entry name" value="EAL"/>
    <property type="match status" value="1"/>
</dbReference>
<dbReference type="GO" id="GO:0071111">
    <property type="term" value="F:cyclic-guanylate-specific phosphodiesterase activity"/>
    <property type="evidence" value="ECO:0007669"/>
    <property type="project" value="UniProtKB-EC"/>
</dbReference>
<dbReference type="SMART" id="SM00267">
    <property type="entry name" value="GGDEF"/>
    <property type="match status" value="1"/>
</dbReference>
<dbReference type="OrthoDB" id="9814202at2"/>
<comment type="catalytic activity">
    <reaction evidence="1">
        <text>3',3'-c-di-GMP + H2O = 5'-phosphoguanylyl(3'-&gt;5')guanosine + H(+)</text>
        <dbReference type="Rhea" id="RHEA:24902"/>
        <dbReference type="ChEBI" id="CHEBI:15377"/>
        <dbReference type="ChEBI" id="CHEBI:15378"/>
        <dbReference type="ChEBI" id="CHEBI:58754"/>
        <dbReference type="ChEBI" id="CHEBI:58805"/>
        <dbReference type="EC" id="3.1.4.52"/>
    </reaction>
    <physiologicalReaction direction="left-to-right" evidence="1">
        <dbReference type="Rhea" id="RHEA:24903"/>
    </physiologicalReaction>
</comment>
<dbReference type="CDD" id="cd00130">
    <property type="entry name" value="PAS"/>
    <property type="match status" value="1"/>
</dbReference>
<dbReference type="Gene3D" id="3.20.20.450">
    <property type="entry name" value="EAL domain"/>
    <property type="match status" value="1"/>
</dbReference>
<evidence type="ECO:0000259" key="3">
    <source>
        <dbReference type="PROSITE" id="PS50112"/>
    </source>
</evidence>
<dbReference type="SUPFAM" id="SSF55785">
    <property type="entry name" value="PYP-like sensor domain (PAS domain)"/>
    <property type="match status" value="1"/>
</dbReference>
<feature type="domain" description="EAL" evidence="4">
    <location>
        <begin position="500"/>
        <end position="754"/>
    </location>
</feature>
<dbReference type="RefSeq" id="WP_099471108.1">
    <property type="nucleotide sequence ID" value="NZ_CP041025.1"/>
</dbReference>
<dbReference type="Pfam" id="PF13426">
    <property type="entry name" value="PAS_9"/>
    <property type="match status" value="1"/>
</dbReference>
<dbReference type="FunCoup" id="A0A2G4YVQ4">
    <property type="interactions" value="278"/>
</dbReference>
<dbReference type="GO" id="GO:0071732">
    <property type="term" value="P:cellular response to nitric oxide"/>
    <property type="evidence" value="ECO:0007669"/>
    <property type="project" value="UniProtKB-ARBA"/>
</dbReference>
<accession>A0A2G4YVQ4</accession>
<dbReference type="PROSITE" id="PS50887">
    <property type="entry name" value="GGDEF"/>
    <property type="match status" value="1"/>
</dbReference>
<evidence type="ECO:0008006" key="8">
    <source>
        <dbReference type="Google" id="ProtNLM"/>
    </source>
</evidence>
<dbReference type="PROSITE" id="PS50883">
    <property type="entry name" value="EAL"/>
    <property type="match status" value="1"/>
</dbReference>
<protein>
    <recommendedName>
        <fullName evidence="8">Diguanylate cyclase</fullName>
    </recommendedName>
</protein>
<dbReference type="InterPro" id="IPR043128">
    <property type="entry name" value="Rev_trsase/Diguanyl_cyclase"/>
</dbReference>
<sequence length="759" mass="85177">MCSKVVSVIKRKDKKTTPISGLPEILDGLPHGVALFSHDLSLNMWNKKLAKILEIDPQKLTTKLTLTNILYIKWDEETSAQNQFASKILEELSKAETADDLFPFNYEYRLSPVKILDIKGEVIPGVGVILTFSDISLLVNQYPHISSRPALSTKSSEEHEEHNIRLLEAERDREIMEQEASKAVQMAEELALTRESAENSAKHIEAILNAINDVLVTIDPKGTILTCNNSVSKTFGYSTQDVLGKNLLFLMDSTHVASEADMEHFIVSLTSDDRFRNHTGTGHKKCGTSFPVELSVQDVLVSGHKQYTIVISDVTERHEAETLIREMALHDSLTGLANRNLLQQRLDEAMRMALRMNNKVAVMFLDLDGFKPVNDMHGHATGDKLLRIVANRLESCAREVDTVARLGGDEFAIIFTNVEETKNITRAAQRILDAVSKPIEIEDHQHQIGTSIGISFFPLDSEKPEELIRMADVALYQAKHDGKNTFCLYDSDMDSRAKAEKQIEIDLKKAINQDELVLHFQPMLDTVDYSVLGAEALIRWQHPEKGMIPPFFFIPIAENSDLMLDLGQKILEMACLQAKKWQNKGMPYFRTCVNISARQFQTKEFVDNVKCALEGAQLDPSRLELEITEGMVIGDTDAVARKLEILADMGISLAIDDFGTGYSSLAYLKRFSVHQLKIDQSFIRDITEDHDDAAITDAVIRLGHSLGLSVVAEGVETEEQVQILRQKGCDVLQGYHFSKPLPVDEFENWVLAHNEKHGI</sequence>
<feature type="domain" description="PAS" evidence="3">
    <location>
        <begin position="200"/>
        <end position="255"/>
    </location>
</feature>
<feature type="domain" description="GGDEF" evidence="5">
    <location>
        <begin position="358"/>
        <end position="491"/>
    </location>
</feature>
<dbReference type="SUPFAM" id="SSF55073">
    <property type="entry name" value="Nucleotide cyclase"/>
    <property type="match status" value="1"/>
</dbReference>
<dbReference type="InterPro" id="IPR052155">
    <property type="entry name" value="Biofilm_reg_signaling"/>
</dbReference>
<dbReference type="SUPFAM" id="SSF141868">
    <property type="entry name" value="EAL domain-like"/>
    <property type="match status" value="1"/>
</dbReference>
<dbReference type="Gene3D" id="3.30.450.20">
    <property type="entry name" value="PAS domain"/>
    <property type="match status" value="1"/>
</dbReference>
<dbReference type="InterPro" id="IPR035965">
    <property type="entry name" value="PAS-like_dom_sf"/>
</dbReference>
<dbReference type="Gene3D" id="3.30.70.270">
    <property type="match status" value="1"/>
</dbReference>
<organism evidence="6 7">
    <name type="scientific">Paremcibacter congregatus</name>
    <dbReference type="NCBI Taxonomy" id="2043170"/>
    <lineage>
        <taxon>Bacteria</taxon>
        <taxon>Pseudomonadati</taxon>
        <taxon>Pseudomonadota</taxon>
        <taxon>Alphaproteobacteria</taxon>
        <taxon>Emcibacterales</taxon>
        <taxon>Emcibacteraceae</taxon>
        <taxon>Paremcibacter</taxon>
    </lineage>
</organism>
<dbReference type="InterPro" id="IPR000160">
    <property type="entry name" value="GGDEF_dom"/>
</dbReference>
<dbReference type="InterPro" id="IPR001633">
    <property type="entry name" value="EAL_dom"/>
</dbReference>
<dbReference type="PANTHER" id="PTHR44757:SF2">
    <property type="entry name" value="BIOFILM ARCHITECTURE MAINTENANCE PROTEIN MBAA"/>
    <property type="match status" value="1"/>
</dbReference>
<dbReference type="InterPro" id="IPR029787">
    <property type="entry name" value="Nucleotide_cyclase"/>
</dbReference>
<dbReference type="NCBIfam" id="TIGR00229">
    <property type="entry name" value="sensory_box"/>
    <property type="match status" value="1"/>
</dbReference>
<dbReference type="Pfam" id="PF00990">
    <property type="entry name" value="GGDEF"/>
    <property type="match status" value="1"/>
</dbReference>
<keyword evidence="2" id="KW-0175">Coiled coil</keyword>
<proteinExistence type="predicted"/>
<dbReference type="PROSITE" id="PS50112">
    <property type="entry name" value="PAS"/>
    <property type="match status" value="1"/>
</dbReference>
<evidence type="ECO:0000259" key="4">
    <source>
        <dbReference type="PROSITE" id="PS50883"/>
    </source>
</evidence>